<feature type="compositionally biased region" description="Low complexity" evidence="1">
    <location>
        <begin position="28"/>
        <end position="42"/>
    </location>
</feature>
<dbReference type="RefSeq" id="WP_338528802.1">
    <property type="nucleotide sequence ID" value="NZ_CP030941.1"/>
</dbReference>
<dbReference type="Proteomes" id="UP001342418">
    <property type="component" value="Chromosome"/>
</dbReference>
<keyword evidence="3" id="KW-1185">Reference proteome</keyword>
<protein>
    <recommendedName>
        <fullName evidence="4">Excinuclease ABC subunit B</fullName>
    </recommendedName>
</protein>
<feature type="region of interest" description="Disordered" evidence="1">
    <location>
        <begin position="1"/>
        <end position="88"/>
    </location>
</feature>
<evidence type="ECO:0000313" key="2">
    <source>
        <dbReference type="EMBL" id="UUP16368.1"/>
    </source>
</evidence>
<accession>A0ABY5MGN6</accession>
<evidence type="ECO:0000256" key="1">
    <source>
        <dbReference type="SAM" id="MobiDB-lite"/>
    </source>
</evidence>
<dbReference type="EMBL" id="CP030941">
    <property type="protein sequence ID" value="UUP16368.1"/>
    <property type="molecule type" value="Genomic_DNA"/>
</dbReference>
<gene>
    <name evidence="2" type="ORF">NTH_00814</name>
</gene>
<name>A0ABY5MGN6_9HYPH</name>
<proteinExistence type="predicted"/>
<reference evidence="2 3" key="1">
    <citation type="submission" date="2018-07" db="EMBL/GenBank/DDBJ databases">
        <title>Genome sequence of Nitratireductor thuwali#1536.</title>
        <authorList>
            <person name="Michoud G."/>
            <person name="Merlino G."/>
            <person name="Sefrji F.O."/>
            <person name="Daffonchio D."/>
        </authorList>
    </citation>
    <scope>NUCLEOTIDE SEQUENCE [LARGE SCALE GENOMIC DNA]</scope>
    <source>
        <strain evidence="3">Nit1536</strain>
    </source>
</reference>
<sequence length="88" mass="9074">MRKSIRTGADAPKTERSALPAATPQSPATTLSGAFAAALGAGKQKEHPFDGQKSGRKTALRQMAGKGGSKPLKDMPRGAPAAPRKGHR</sequence>
<evidence type="ECO:0008006" key="4">
    <source>
        <dbReference type="Google" id="ProtNLM"/>
    </source>
</evidence>
<evidence type="ECO:0000313" key="3">
    <source>
        <dbReference type="Proteomes" id="UP001342418"/>
    </source>
</evidence>
<organism evidence="2 3">
    <name type="scientific">Nitratireductor thuwali</name>
    <dbReference type="NCBI Taxonomy" id="2267699"/>
    <lineage>
        <taxon>Bacteria</taxon>
        <taxon>Pseudomonadati</taxon>
        <taxon>Pseudomonadota</taxon>
        <taxon>Alphaproteobacteria</taxon>
        <taxon>Hyphomicrobiales</taxon>
        <taxon>Phyllobacteriaceae</taxon>
        <taxon>Nitratireductor</taxon>
    </lineage>
</organism>